<evidence type="ECO:0000313" key="2">
    <source>
        <dbReference type="Proteomes" id="UP000814176"/>
    </source>
</evidence>
<protein>
    <submittedName>
        <fullName evidence="1">Uncharacterized protein</fullName>
    </submittedName>
</protein>
<dbReference type="EMBL" id="JADCUA010000020">
    <property type="protein sequence ID" value="KAH9832911.1"/>
    <property type="molecule type" value="Genomic_DNA"/>
</dbReference>
<dbReference type="RefSeq" id="XP_047775677.1">
    <property type="nucleotide sequence ID" value="XM_047917255.1"/>
</dbReference>
<evidence type="ECO:0000313" key="1">
    <source>
        <dbReference type="EMBL" id="KAH9832911.1"/>
    </source>
</evidence>
<sequence length="108" mass="12025">MPLFRRRLLRSPAIHILMSSAATDRQAEYLFGRGMPTLDVSLLRTLAFDYPIRVQQAITPSYMSCCLRDYVTTPTSQNHGNTRTSYFRALVLGPAGCLPITPGDGYSP</sequence>
<name>A0ABQ8K6P5_9APHY</name>
<dbReference type="Proteomes" id="UP000814176">
    <property type="component" value="Unassembled WGS sequence"/>
</dbReference>
<reference evidence="1 2" key="1">
    <citation type="journal article" date="2021" name="Environ. Microbiol.">
        <title>Gene family expansions and transcriptome signatures uncover fungal adaptations to wood decay.</title>
        <authorList>
            <person name="Hage H."/>
            <person name="Miyauchi S."/>
            <person name="Viragh M."/>
            <person name="Drula E."/>
            <person name="Min B."/>
            <person name="Chaduli D."/>
            <person name="Navarro D."/>
            <person name="Favel A."/>
            <person name="Norest M."/>
            <person name="Lesage-Meessen L."/>
            <person name="Balint B."/>
            <person name="Merenyi Z."/>
            <person name="de Eugenio L."/>
            <person name="Morin E."/>
            <person name="Martinez A.T."/>
            <person name="Baldrian P."/>
            <person name="Stursova M."/>
            <person name="Martinez M.J."/>
            <person name="Novotny C."/>
            <person name="Magnuson J.K."/>
            <person name="Spatafora J.W."/>
            <person name="Maurice S."/>
            <person name="Pangilinan J."/>
            <person name="Andreopoulos W."/>
            <person name="LaButti K."/>
            <person name="Hundley H."/>
            <person name="Na H."/>
            <person name="Kuo A."/>
            <person name="Barry K."/>
            <person name="Lipzen A."/>
            <person name="Henrissat B."/>
            <person name="Riley R."/>
            <person name="Ahrendt S."/>
            <person name="Nagy L.G."/>
            <person name="Grigoriev I.V."/>
            <person name="Martin F."/>
            <person name="Rosso M.N."/>
        </authorList>
    </citation>
    <scope>NUCLEOTIDE SEQUENCE [LARGE SCALE GENOMIC DNA]</scope>
    <source>
        <strain evidence="1 2">CIRM-BRFM 1785</strain>
    </source>
</reference>
<comment type="caution">
    <text evidence="1">The sequence shown here is derived from an EMBL/GenBank/DDBJ whole genome shotgun (WGS) entry which is preliminary data.</text>
</comment>
<accession>A0ABQ8K6P5</accession>
<keyword evidence="2" id="KW-1185">Reference proteome</keyword>
<dbReference type="GeneID" id="71997987"/>
<organism evidence="1 2">
    <name type="scientific">Rhodofomes roseus</name>
    <dbReference type="NCBI Taxonomy" id="34475"/>
    <lineage>
        <taxon>Eukaryota</taxon>
        <taxon>Fungi</taxon>
        <taxon>Dikarya</taxon>
        <taxon>Basidiomycota</taxon>
        <taxon>Agaricomycotina</taxon>
        <taxon>Agaricomycetes</taxon>
        <taxon>Polyporales</taxon>
        <taxon>Rhodofomes</taxon>
    </lineage>
</organism>
<gene>
    <name evidence="1" type="ORF">C8Q71DRAFT_243995</name>
</gene>
<proteinExistence type="predicted"/>